<dbReference type="SMART" id="SM00543">
    <property type="entry name" value="MIF4G"/>
    <property type="match status" value="1"/>
</dbReference>
<keyword evidence="7" id="KW-0175">Coiled coil</keyword>
<dbReference type="STRING" id="1789683.A0A1X7R9X3"/>
<evidence type="ECO:0000256" key="1">
    <source>
        <dbReference type="ARBA" id="ARBA00004123"/>
    </source>
</evidence>
<comment type="subcellular location">
    <subcellularLocation>
        <location evidence="1">Nucleus</location>
    </subcellularLocation>
</comment>
<dbReference type="GO" id="GO:0071013">
    <property type="term" value="C:catalytic step 2 spliceosome"/>
    <property type="evidence" value="ECO:0007669"/>
    <property type="project" value="TreeGrafter"/>
</dbReference>
<gene>
    <name evidence="10" type="ORF">KASA_0H02079G</name>
</gene>
<dbReference type="PROSITE" id="PS51366">
    <property type="entry name" value="MI"/>
    <property type="match status" value="1"/>
</dbReference>
<dbReference type="OrthoDB" id="3938623at2759"/>
<evidence type="ECO:0000256" key="4">
    <source>
        <dbReference type="ARBA" id="ARBA00023187"/>
    </source>
</evidence>
<feature type="compositionally biased region" description="Basic residues" evidence="8">
    <location>
        <begin position="576"/>
        <end position="593"/>
    </location>
</feature>
<feature type="region of interest" description="Disordered" evidence="8">
    <location>
        <begin position="502"/>
        <end position="593"/>
    </location>
</feature>
<feature type="coiled-coil region" evidence="7">
    <location>
        <begin position="169"/>
        <end position="196"/>
    </location>
</feature>
<dbReference type="AlphaFoldDB" id="A0A1X7R9X3"/>
<dbReference type="InterPro" id="IPR003890">
    <property type="entry name" value="MIF4G-like_typ-3"/>
</dbReference>
<dbReference type="Pfam" id="PF02847">
    <property type="entry name" value="MA3"/>
    <property type="match status" value="1"/>
</dbReference>
<dbReference type="GO" id="GO:0000398">
    <property type="term" value="P:mRNA splicing, via spliceosome"/>
    <property type="evidence" value="ECO:0007669"/>
    <property type="project" value="TreeGrafter"/>
</dbReference>
<dbReference type="InterPro" id="IPR050781">
    <property type="entry name" value="CWC22_splicing_factor"/>
</dbReference>
<dbReference type="SMART" id="SM00544">
    <property type="entry name" value="MA3"/>
    <property type="match status" value="1"/>
</dbReference>
<dbReference type="PANTHER" id="PTHR18034">
    <property type="entry name" value="CELL CYCLE CONTROL PROTEIN CWF22-RELATED"/>
    <property type="match status" value="1"/>
</dbReference>
<dbReference type="SUPFAM" id="SSF48371">
    <property type="entry name" value="ARM repeat"/>
    <property type="match status" value="1"/>
</dbReference>
<reference evidence="10 11" key="1">
    <citation type="submission" date="2017-04" db="EMBL/GenBank/DDBJ databases">
        <authorList>
            <person name="Afonso C.L."/>
            <person name="Miller P.J."/>
            <person name="Scott M.A."/>
            <person name="Spackman E."/>
            <person name="Goraichik I."/>
            <person name="Dimitrov K.M."/>
            <person name="Suarez D.L."/>
            <person name="Swayne D.E."/>
        </authorList>
    </citation>
    <scope>NUCLEOTIDE SEQUENCE [LARGE SCALE GENOMIC DNA]</scope>
</reference>
<evidence type="ECO:0000259" key="9">
    <source>
        <dbReference type="PROSITE" id="PS51366"/>
    </source>
</evidence>
<dbReference type="EMBL" id="FXLY01000011">
    <property type="protein sequence ID" value="SMN22404.1"/>
    <property type="molecule type" value="Genomic_DNA"/>
</dbReference>
<feature type="domain" description="MI" evidence="9">
    <location>
        <begin position="306"/>
        <end position="422"/>
    </location>
</feature>
<dbReference type="Proteomes" id="UP000196158">
    <property type="component" value="Unassembled WGS sequence"/>
</dbReference>
<accession>A0A1X7R9X3</accession>
<evidence type="ECO:0000256" key="7">
    <source>
        <dbReference type="SAM" id="Coils"/>
    </source>
</evidence>
<evidence type="ECO:0000313" key="10">
    <source>
        <dbReference type="EMBL" id="SMN22404.1"/>
    </source>
</evidence>
<name>A0A1X7R9X3_9SACH</name>
<keyword evidence="4" id="KW-0508">mRNA splicing</keyword>
<evidence type="ECO:0000256" key="6">
    <source>
        <dbReference type="ARBA" id="ARBA00040804"/>
    </source>
</evidence>
<evidence type="ECO:0000256" key="5">
    <source>
        <dbReference type="ARBA" id="ARBA00023242"/>
    </source>
</evidence>
<evidence type="ECO:0000256" key="3">
    <source>
        <dbReference type="ARBA" id="ARBA00022664"/>
    </source>
</evidence>
<proteinExistence type="inferred from homology"/>
<dbReference type="InterPro" id="IPR016024">
    <property type="entry name" value="ARM-type_fold"/>
</dbReference>
<evidence type="ECO:0000313" key="11">
    <source>
        <dbReference type="Proteomes" id="UP000196158"/>
    </source>
</evidence>
<protein>
    <recommendedName>
        <fullName evidence="6">Pre-mRNA-splicing factor CWC22</fullName>
    </recommendedName>
</protein>
<organism evidence="10 11">
    <name type="scientific">Maudiozyma saulgeensis</name>
    <dbReference type="NCBI Taxonomy" id="1789683"/>
    <lineage>
        <taxon>Eukaryota</taxon>
        <taxon>Fungi</taxon>
        <taxon>Dikarya</taxon>
        <taxon>Ascomycota</taxon>
        <taxon>Saccharomycotina</taxon>
        <taxon>Saccharomycetes</taxon>
        <taxon>Saccharomycetales</taxon>
        <taxon>Saccharomycetaceae</taxon>
        <taxon>Maudiozyma</taxon>
    </lineage>
</organism>
<keyword evidence="5" id="KW-0539">Nucleus</keyword>
<feature type="compositionally biased region" description="Acidic residues" evidence="8">
    <location>
        <begin position="511"/>
        <end position="526"/>
    </location>
</feature>
<keyword evidence="3" id="KW-0507">mRNA processing</keyword>
<evidence type="ECO:0000256" key="8">
    <source>
        <dbReference type="SAM" id="MobiDB-lite"/>
    </source>
</evidence>
<keyword evidence="11" id="KW-1185">Reference proteome</keyword>
<sequence length="593" mass="69773">MQTLSEEYRPSIDKQREEWSSIRKHITDVMENLHNRDALDTYREIFNSNIVRGEDILISIVLTGKYNPRGLALLVSNINVDFPEFGQSLINECVRRFVFYFKKAKYHECFRMMILLSQFYNYDIVHMVVILYALQSMSEEIENTKDKGRREASMSLICATLMNCGKKLLDSSEEIHNQLLDQLRQLLQNNRNLSSATIYSIEQVLEVRQKQYKDIPEQELLEKPFPIEDDWSEHAILVFIDPDFLSIQPNFKLGEFVPTKKYDQEVEMFNILNEIAKKRVMNGEELRKEDTETIVVHNMTDSEATEFKKKIYLTLKSSLSGDEAAHKLLKMRVPDSDKQSVSEILERSMIQEATYSKFYGLITEKLLSAHRTWKDAFIITFHKRLNTLDELEPNELRNSGKFWGHLLSTDLIGFEILNDIKMTENDSTAQLRIFVKFIFQEIVFEIGINELRARLDESYIQPYLSGLFPKEDPDDMRYAINYFTAINLGVLTEGMRRELQILDEQTVGDTSSDEESEEEEEEEEEQQQQPKEEEQPKEEIQKRTSRYEPHQRQEGNEQKRDLSKRRRSVTPPRRQANNKRRRSVTPPRRGNRG</sequence>
<evidence type="ECO:0000256" key="2">
    <source>
        <dbReference type="ARBA" id="ARBA00006856"/>
    </source>
</evidence>
<feature type="compositionally biased region" description="Basic and acidic residues" evidence="8">
    <location>
        <begin position="530"/>
        <end position="561"/>
    </location>
</feature>
<dbReference type="Gene3D" id="1.25.40.180">
    <property type="match status" value="1"/>
</dbReference>
<comment type="similarity">
    <text evidence="2">Belongs to the CWC22 family.</text>
</comment>
<dbReference type="PANTHER" id="PTHR18034:SF3">
    <property type="entry name" value="PRE-MRNA-SPLICING FACTOR CWC22 HOMOLOG"/>
    <property type="match status" value="1"/>
</dbReference>
<dbReference type="GO" id="GO:0003723">
    <property type="term" value="F:RNA binding"/>
    <property type="evidence" value="ECO:0007669"/>
    <property type="project" value="InterPro"/>
</dbReference>
<dbReference type="InterPro" id="IPR003891">
    <property type="entry name" value="Initiation_fac_eIF4g_MI"/>
</dbReference>